<name>Q0FU35_SALBH</name>
<keyword evidence="2" id="KW-0812">Transmembrane</keyword>
<organism evidence="3 4">
    <name type="scientific">Salipiger bermudensis (strain DSM 26914 / JCM 13377 / KCTC 12554 / HTCC2601)</name>
    <name type="common">Pelagibaca bermudensis</name>
    <dbReference type="NCBI Taxonomy" id="314265"/>
    <lineage>
        <taxon>Bacteria</taxon>
        <taxon>Pseudomonadati</taxon>
        <taxon>Pseudomonadota</taxon>
        <taxon>Alphaproteobacteria</taxon>
        <taxon>Rhodobacterales</taxon>
        <taxon>Roseobacteraceae</taxon>
        <taxon>Salipiger</taxon>
    </lineage>
</organism>
<feature type="region of interest" description="Disordered" evidence="1">
    <location>
        <begin position="312"/>
        <end position="339"/>
    </location>
</feature>
<keyword evidence="4" id="KW-1185">Reference proteome</keyword>
<evidence type="ECO:0000256" key="2">
    <source>
        <dbReference type="SAM" id="Phobius"/>
    </source>
</evidence>
<keyword evidence="2" id="KW-1133">Transmembrane helix</keyword>
<proteinExistence type="predicted"/>
<feature type="transmembrane region" description="Helical" evidence="2">
    <location>
        <begin position="102"/>
        <end position="124"/>
    </location>
</feature>
<keyword evidence="2" id="KW-0472">Membrane</keyword>
<dbReference type="STRING" id="314265.R2601_19544"/>
<gene>
    <name evidence="3" type="ORF">R2601_19544</name>
</gene>
<comment type="caution">
    <text evidence="3">The sequence shown here is derived from an EMBL/GenBank/DDBJ whole genome shotgun (WGS) entry which is preliminary data.</text>
</comment>
<reference evidence="3 4" key="1">
    <citation type="journal article" date="2010" name="J. Bacteriol.">
        <title>Genome sequences of Pelagibaca bermudensis HTCC2601T and Maritimibacter alkaliphilus HTCC2654T, the type strains of two marine Roseobacter genera.</title>
        <authorList>
            <person name="Thrash J.C."/>
            <person name="Cho J.C."/>
            <person name="Ferriera S."/>
            <person name="Johnson J."/>
            <person name="Vergin K.L."/>
            <person name="Giovannoni S.J."/>
        </authorList>
    </citation>
    <scope>NUCLEOTIDE SEQUENCE [LARGE SCALE GENOMIC DNA]</scope>
    <source>
        <strain evidence="4">DSM 26914 / JCM 13377 / KCTC 12554 / HTCC2601</strain>
    </source>
</reference>
<dbReference type="RefSeq" id="WP_007798412.1">
    <property type="nucleotide sequence ID" value="NZ_DS022276.1"/>
</dbReference>
<feature type="compositionally biased region" description="Basic and acidic residues" evidence="1">
    <location>
        <begin position="323"/>
        <end position="339"/>
    </location>
</feature>
<feature type="transmembrane region" description="Helical" evidence="2">
    <location>
        <begin position="41"/>
        <end position="57"/>
    </location>
</feature>
<evidence type="ECO:0000313" key="4">
    <source>
        <dbReference type="Proteomes" id="UP000006230"/>
    </source>
</evidence>
<dbReference type="EMBL" id="AATQ01000005">
    <property type="protein sequence ID" value="EAU47564.1"/>
    <property type="molecule type" value="Genomic_DNA"/>
</dbReference>
<sequence>MGGQERAYGGLRLERVGAPVLVALACLLLFVWPALPASLPQRLVSFAAVLLVAYCIFDAKVLRVLWKAALVAAPISLLGVASVLALLPVIDGIQAEGAQNPRYLYQGLMAGGVVAAGWVFTFLVQTWREESARDKALNETLLALRSEVYDYLSDILAIWEREAPASAAPEARLQALVAAMLGHDAAGRSVAERIAADGYEPFVPSGKEPVVLTTLAPNLQLLPEDVMQPVIGFYTQLGDVQRLAQDLNGAAYRRLGRARRAEIYFDFEEVRLQTVRVGCQAWLALNARTRPQKVEPEVFGLLAEADTSRARPDFEALVPAGADESRKAESSGDAERSHD</sequence>
<evidence type="ECO:0000256" key="1">
    <source>
        <dbReference type="SAM" id="MobiDB-lite"/>
    </source>
</evidence>
<dbReference type="AlphaFoldDB" id="Q0FU35"/>
<feature type="transmembrane region" description="Helical" evidence="2">
    <location>
        <begin position="16"/>
        <end position="35"/>
    </location>
</feature>
<accession>Q0FU35</accession>
<feature type="transmembrane region" description="Helical" evidence="2">
    <location>
        <begin position="69"/>
        <end position="90"/>
    </location>
</feature>
<evidence type="ECO:0000313" key="3">
    <source>
        <dbReference type="EMBL" id="EAU47564.1"/>
    </source>
</evidence>
<protein>
    <submittedName>
        <fullName evidence="3">Uncharacterized protein</fullName>
    </submittedName>
</protein>
<dbReference type="HOGENOM" id="CLU_818464_0_0_5"/>
<dbReference type="OrthoDB" id="7836441at2"/>
<dbReference type="PROSITE" id="PS51257">
    <property type="entry name" value="PROKAR_LIPOPROTEIN"/>
    <property type="match status" value="1"/>
</dbReference>
<dbReference type="Proteomes" id="UP000006230">
    <property type="component" value="Unassembled WGS sequence"/>
</dbReference>